<dbReference type="GO" id="GO:0016874">
    <property type="term" value="F:ligase activity"/>
    <property type="evidence" value="ECO:0007669"/>
    <property type="project" value="UniProtKB-KW"/>
</dbReference>
<evidence type="ECO:0000313" key="2">
    <source>
        <dbReference type="Proteomes" id="UP001219518"/>
    </source>
</evidence>
<gene>
    <name evidence="1" type="ORF">KUF71_001974</name>
</gene>
<dbReference type="Proteomes" id="UP001219518">
    <property type="component" value="Unassembled WGS sequence"/>
</dbReference>
<protein>
    <submittedName>
        <fullName evidence="1">Tyrosine--tRNA ligase</fullName>
    </submittedName>
</protein>
<organism evidence="1 2">
    <name type="scientific">Frankliniella fusca</name>
    <dbReference type="NCBI Taxonomy" id="407009"/>
    <lineage>
        <taxon>Eukaryota</taxon>
        <taxon>Metazoa</taxon>
        <taxon>Ecdysozoa</taxon>
        <taxon>Arthropoda</taxon>
        <taxon>Hexapoda</taxon>
        <taxon>Insecta</taxon>
        <taxon>Pterygota</taxon>
        <taxon>Neoptera</taxon>
        <taxon>Paraneoptera</taxon>
        <taxon>Thysanoptera</taxon>
        <taxon>Terebrantia</taxon>
        <taxon>Thripoidea</taxon>
        <taxon>Thripidae</taxon>
        <taxon>Frankliniella</taxon>
    </lineage>
</organism>
<comment type="caution">
    <text evidence="1">The sequence shown here is derived from an EMBL/GenBank/DDBJ whole genome shotgun (WGS) entry which is preliminary data.</text>
</comment>
<sequence length="197" mass="22881">MSVLIRSNKESRPRHFSTIDIEAQVKYNIQRCLTKLNSMCPGCTGDHSLWFIAAGYTNFYRDVDVYVYCNGDIKSSTRNGYPSLAVLTFNHPYGITQIIRVNFDWNLDLNSRYTKLQLYALHVIENFDIPMCRVALIPNLTENCSEYTYVIDMAAISSYKIFKEERLQKYKERKVPDKLFHVPSLKLLAARAILTMK</sequence>
<reference evidence="1" key="2">
    <citation type="journal article" date="2023" name="BMC Genomics">
        <title>Pest status, molecular evolution, and epigenetic factors derived from the genome assembly of Frankliniella fusca, a thysanopteran phytovirus vector.</title>
        <authorList>
            <person name="Catto M.A."/>
            <person name="Labadie P.E."/>
            <person name="Jacobson A.L."/>
            <person name="Kennedy G.G."/>
            <person name="Srinivasan R."/>
            <person name="Hunt B.G."/>
        </authorList>
    </citation>
    <scope>NUCLEOTIDE SEQUENCE</scope>
    <source>
        <strain evidence="1">PL_HMW_Pooled</strain>
    </source>
</reference>
<reference evidence="1" key="1">
    <citation type="submission" date="2021-07" db="EMBL/GenBank/DDBJ databases">
        <authorList>
            <person name="Catto M.A."/>
            <person name="Jacobson A."/>
            <person name="Kennedy G."/>
            <person name="Labadie P."/>
            <person name="Hunt B.G."/>
            <person name="Srinivasan R."/>
        </authorList>
    </citation>
    <scope>NUCLEOTIDE SEQUENCE</scope>
    <source>
        <strain evidence="1">PL_HMW_Pooled</strain>
        <tissue evidence="1">Head</tissue>
    </source>
</reference>
<keyword evidence="2" id="KW-1185">Reference proteome</keyword>
<dbReference type="AlphaFoldDB" id="A0AAE1HMU3"/>
<keyword evidence="1" id="KW-0436">Ligase</keyword>
<proteinExistence type="predicted"/>
<evidence type="ECO:0000313" key="1">
    <source>
        <dbReference type="EMBL" id="KAK3923566.1"/>
    </source>
</evidence>
<name>A0AAE1HMU3_9NEOP</name>
<dbReference type="EMBL" id="JAHWGI010001147">
    <property type="protein sequence ID" value="KAK3923566.1"/>
    <property type="molecule type" value="Genomic_DNA"/>
</dbReference>
<accession>A0AAE1HMU3</accession>